<feature type="region of interest" description="Disordered" evidence="1">
    <location>
        <begin position="1"/>
        <end position="25"/>
    </location>
</feature>
<proteinExistence type="predicted"/>
<evidence type="ECO:0000313" key="3">
    <source>
        <dbReference type="EMBL" id="TCD64349.1"/>
    </source>
</evidence>
<name>A0A4R0RHQ3_9APHY</name>
<keyword evidence="2" id="KW-1133">Transmembrane helix</keyword>
<comment type="caution">
    <text evidence="3">The sequence shown here is derived from an EMBL/GenBank/DDBJ whole genome shotgun (WGS) entry which is preliminary data.</text>
</comment>
<feature type="compositionally biased region" description="Polar residues" evidence="1">
    <location>
        <begin position="1"/>
        <end position="18"/>
    </location>
</feature>
<evidence type="ECO:0000256" key="2">
    <source>
        <dbReference type="SAM" id="Phobius"/>
    </source>
</evidence>
<organism evidence="3 4">
    <name type="scientific">Steccherinum ochraceum</name>
    <dbReference type="NCBI Taxonomy" id="92696"/>
    <lineage>
        <taxon>Eukaryota</taxon>
        <taxon>Fungi</taxon>
        <taxon>Dikarya</taxon>
        <taxon>Basidiomycota</taxon>
        <taxon>Agaricomycotina</taxon>
        <taxon>Agaricomycetes</taxon>
        <taxon>Polyporales</taxon>
        <taxon>Steccherinaceae</taxon>
        <taxon>Steccherinum</taxon>
    </lineage>
</organism>
<dbReference type="Proteomes" id="UP000292702">
    <property type="component" value="Unassembled WGS sequence"/>
</dbReference>
<dbReference type="AlphaFoldDB" id="A0A4R0RHQ3"/>
<evidence type="ECO:0000313" key="4">
    <source>
        <dbReference type="Proteomes" id="UP000292702"/>
    </source>
</evidence>
<feature type="transmembrane region" description="Helical" evidence="2">
    <location>
        <begin position="163"/>
        <end position="189"/>
    </location>
</feature>
<keyword evidence="4" id="KW-1185">Reference proteome</keyword>
<protein>
    <submittedName>
        <fullName evidence="3">Uncharacterized protein</fullName>
    </submittedName>
</protein>
<feature type="transmembrane region" description="Helical" evidence="2">
    <location>
        <begin position="31"/>
        <end position="50"/>
    </location>
</feature>
<keyword evidence="2" id="KW-0472">Membrane</keyword>
<keyword evidence="2" id="KW-0812">Transmembrane</keyword>
<dbReference type="EMBL" id="RWJN01000241">
    <property type="protein sequence ID" value="TCD64349.1"/>
    <property type="molecule type" value="Genomic_DNA"/>
</dbReference>
<gene>
    <name evidence="3" type="ORF">EIP91_004218</name>
</gene>
<evidence type="ECO:0000256" key="1">
    <source>
        <dbReference type="SAM" id="MobiDB-lite"/>
    </source>
</evidence>
<accession>A0A4R0RHQ3</accession>
<sequence>MSRSPSRSPNDPTANHSTSKAETEHDSEAKAAAYFTGTIISFICYLLNLTSLGPWRTLYLAINAFAAVPYAKWLLSNAPDALEGPVDWAFYHFVLLSTNVFLDETNLDCLFQSFFFIDPSWTIPLIHWHMPIFTVARRCISVADGITPAPGPDVLQDPVARRFTFAILLQILCIALLIVLAQIPITWLFRAYLYIWRIDIKGTFATVYEFTCTPLKTIFGTKSESHLPTLIPDDDVDDATATV</sequence>
<reference evidence="3 4" key="1">
    <citation type="submission" date="2018-11" db="EMBL/GenBank/DDBJ databases">
        <title>Genome assembly of Steccherinum ochraceum LE-BIN_3174, the white-rot fungus of the Steccherinaceae family (The Residual Polyporoid clade, Polyporales, Basidiomycota).</title>
        <authorList>
            <person name="Fedorova T.V."/>
            <person name="Glazunova O.A."/>
            <person name="Landesman E.O."/>
            <person name="Moiseenko K.V."/>
            <person name="Psurtseva N.V."/>
            <person name="Savinova O.S."/>
            <person name="Shakhova N.V."/>
            <person name="Tyazhelova T.V."/>
            <person name="Vasina D.V."/>
        </authorList>
    </citation>
    <scope>NUCLEOTIDE SEQUENCE [LARGE SCALE GENOMIC DNA]</scope>
    <source>
        <strain evidence="3 4">LE-BIN_3174</strain>
    </source>
</reference>